<evidence type="ECO:0000313" key="3">
    <source>
        <dbReference type="EMBL" id="SBV24797.1"/>
    </source>
</evidence>
<evidence type="ECO:0000256" key="2">
    <source>
        <dbReference type="SAM" id="Phobius"/>
    </source>
</evidence>
<protein>
    <submittedName>
        <fullName evidence="3">Uncharacterized protein</fullName>
    </submittedName>
</protein>
<evidence type="ECO:0000313" key="4">
    <source>
        <dbReference type="Proteomes" id="UP000199393"/>
    </source>
</evidence>
<organism evidence="3 4">
    <name type="scientific">Micromonospora krabiensis</name>
    <dbReference type="NCBI Taxonomy" id="307121"/>
    <lineage>
        <taxon>Bacteria</taxon>
        <taxon>Bacillati</taxon>
        <taxon>Actinomycetota</taxon>
        <taxon>Actinomycetes</taxon>
        <taxon>Micromonosporales</taxon>
        <taxon>Micromonosporaceae</taxon>
        <taxon>Micromonospora</taxon>
    </lineage>
</organism>
<reference evidence="4" key="1">
    <citation type="submission" date="2016-06" db="EMBL/GenBank/DDBJ databases">
        <authorList>
            <person name="Varghese N."/>
        </authorList>
    </citation>
    <scope>NUCLEOTIDE SEQUENCE [LARGE SCALE GENOMIC DNA]</scope>
    <source>
        <strain evidence="4">DSM 45344</strain>
    </source>
</reference>
<dbReference type="EMBL" id="LT598496">
    <property type="protein sequence ID" value="SBV24797.1"/>
    <property type="molecule type" value="Genomic_DNA"/>
</dbReference>
<gene>
    <name evidence="3" type="ORF">GA0070620_0238</name>
</gene>
<feature type="transmembrane region" description="Helical" evidence="2">
    <location>
        <begin position="6"/>
        <end position="25"/>
    </location>
</feature>
<keyword evidence="2" id="KW-0812">Transmembrane</keyword>
<dbReference type="Proteomes" id="UP000199393">
    <property type="component" value="Chromosome I"/>
</dbReference>
<keyword evidence="2" id="KW-1133">Transmembrane helix</keyword>
<feature type="region of interest" description="Disordered" evidence="1">
    <location>
        <begin position="43"/>
        <end position="62"/>
    </location>
</feature>
<keyword evidence="2" id="KW-0472">Membrane</keyword>
<sequence length="62" mass="6966">MEFYELIALIWILAGLATALTWLILGHRRAQARTALEARNGAESTQLADLQTRVGRMENPKD</sequence>
<name>A0A1C3MWV2_9ACTN</name>
<evidence type="ECO:0000256" key="1">
    <source>
        <dbReference type="SAM" id="MobiDB-lite"/>
    </source>
</evidence>
<accession>A0A1C3MWV2</accession>
<dbReference type="RefSeq" id="WP_091587689.1">
    <property type="nucleotide sequence ID" value="NZ_JBHRWG010000002.1"/>
</dbReference>
<keyword evidence="4" id="KW-1185">Reference proteome</keyword>
<dbReference type="AlphaFoldDB" id="A0A1C3MWV2"/>
<proteinExistence type="predicted"/>